<dbReference type="EMBL" id="AUWU02000008">
    <property type="protein sequence ID" value="KAH0570018.1"/>
    <property type="molecule type" value="Genomic_DNA"/>
</dbReference>
<evidence type="ECO:0000313" key="1">
    <source>
        <dbReference type="EMBL" id="EST42549.1"/>
    </source>
</evidence>
<name>V6LP96_9EUKA</name>
<dbReference type="Proteomes" id="UP000018208">
    <property type="component" value="Unassembled WGS sequence"/>
</dbReference>
<reference evidence="1 2" key="1">
    <citation type="journal article" date="2014" name="PLoS Genet.">
        <title>The Genome of Spironucleus salmonicida Highlights a Fish Pathogen Adapted to Fluctuating Environments.</title>
        <authorList>
            <person name="Xu F."/>
            <person name="Jerlstrom-Hultqvist J."/>
            <person name="Einarsson E."/>
            <person name="Astvaldsson A."/>
            <person name="Svard S.G."/>
            <person name="Andersson J.O."/>
        </authorList>
    </citation>
    <scope>NUCLEOTIDE SEQUENCE</scope>
    <source>
        <strain evidence="2">ATCC 50377</strain>
    </source>
</reference>
<accession>V6LP96</accession>
<proteinExistence type="predicted"/>
<gene>
    <name evidence="1" type="ORF">SS50377_17863</name>
    <name evidence="2" type="ORF">SS50377_27992</name>
</gene>
<organism evidence="1">
    <name type="scientific">Spironucleus salmonicida</name>
    <dbReference type="NCBI Taxonomy" id="348837"/>
    <lineage>
        <taxon>Eukaryota</taxon>
        <taxon>Metamonada</taxon>
        <taxon>Diplomonadida</taxon>
        <taxon>Hexamitidae</taxon>
        <taxon>Hexamitinae</taxon>
        <taxon>Spironucleus</taxon>
    </lineage>
</organism>
<protein>
    <submittedName>
        <fullName evidence="1">Uncharacterized protein</fullName>
    </submittedName>
</protein>
<keyword evidence="3" id="KW-1185">Reference proteome</keyword>
<evidence type="ECO:0000313" key="2">
    <source>
        <dbReference type="EMBL" id="KAH0570018.1"/>
    </source>
</evidence>
<sequence>MSDTTNQTLVLLCMQLADHNLKEITILAIKQFPRKVLEDFIVEQIIKEQDILPYLILASIIDVNLQTQQIIIYRFSQYLQTQFKGSFNVQLSSLQANQNQIQIEKLILELKINNIQTIFKSYSGAIEQVSIRKVLSESDKDQVQINSVIVLMMSIFCEPEKILKQILSCQYSFNEETAFLFCIMILFIFKKLQKDIIKQIFQQYHQQLLVIFTQLSQIVNQTLNQPIKVYLCKFYFTSLYFIDVASVSSLHQFFIQNLHKLLEQILQIRTFQTQLTKQFASQLKSPFVIAILGYKDGQQENKIIQDQILFIVEMTQDVIQMNLDSQLKQQQQQTFKLFNFNKNQNSTVSVSIIKLMLQNIVQIIFSIFSLQYQQEFLTSINDRLIITIEISLIKNIDSLQDILEPYMQSDNKLQVLKLLSLLCKDIKRQQYNIDIDETLQFFGSQFYLFIYDELKYQKTTGQTLVSFQQLDVQYLSGEQETRLKYYLHLKDFCFEILCIYNEFQVKNQNQRLFDIFAIMIEYISESKNTNYLEQVLVLIKTNHELQKCILKVLFNTLYYRQYSVCNDPNKKKILNFKQKNLSITIINMIQGLLQNGNIKNYEVIDIMLDQKINFVKWMSIFTQFLIYQEDDDFKSIFDFRKSLLDINITLFSPECVQKQIVSYQNFFKIKQSQNEQIDIITLLNKFTNYSNLLKNYYKSSNAKIEKALSYSNLLPGVKWQYSSKKEEMKLNYQGFLEQELNEASIQSITVEESEYDEKILSMKVQQFTISEQNKYYKGILLFVFDILSSVNTDISYQFYEIFKVLNYSRNSTNQFEISFTYRLQILGFVQKLTTFTSQSYQQYNLSPQQSIITNECKELLLNTYNTKDQYDIQFLIEAISANSFMAILLLLKNLQETNSLANKYQLQIFQVSLNNASVRDILTNFAEEDVTSSQQHMKIYVPNKNEIKMITENLISMFQYFLQFNIYKTQILNAIQICQVIQFITKMSNNIDNNYFVPQIMIVIQYLLVHSSFKPSKVIYTKSQNNKFIVTDQQSLTYQQIADSNGYQIMSNYFTKNYYQEQYLEYIIPQYYQDIFAALGLLPIYTQQIFVQGKISQIFHAAVLTLDCFIDIISNFNISNKIVLLMMNKALSLLSLQDDQNSKQFYDTQIAPRIVCLLTRIFEVNPSSSILEIIFQHFIDECSQPNVVLLEQFLIIVLELIKQSPITKFLMKQTLQSVYVQKEKFNITYQGPFSMIKNPIQLLQKLIRIGSQTSINTFIQIDYVTNYLQKSILTNEQYLDDVLTLRQYLDYKKYDDIEFLCEILYNSPLNEENCQLLLKIIDYQNLNDNSKTQIISGCILNLIQTNNPRNLITICKELIFNNILLFYLVIISQLQKDTSSISIYETLLQQFMNEQQIEFQKSIIGLITDTLTGLMQQSEQFLEDPIFSALLIMLGKIDIELYTGNLISLLILYSIYPHINHTNFENFRILGIFSRLDQSLIKFNSLDDYYKMILKLRKHYVLEQTITQSLNKKYQQAAELFNFLICLSELELSPSVENFSRILDYFVNVTQTINYQLFLYQHIKNINFPIFKIENEQRSTFLQFLTNNFEEQVISSLLQIMQNLGYNLLEFKNQINLKLRQNLFSQEIFDLFLHYNDNDYTKFILEFIDTFILFIDNQTCVSVILKWTNASNLNSALQQIYKGEFRGVMKQLQQLNDINMIISALKVCSIISPKSSVEQSIKLFNSLKDVNSKKLVIKLLGDMFKLDDMDLI</sequence>
<dbReference type="VEuPathDB" id="GiardiaDB:SS50377_27992"/>
<dbReference type="EMBL" id="KI546159">
    <property type="protein sequence ID" value="EST42549.1"/>
    <property type="molecule type" value="Genomic_DNA"/>
</dbReference>
<reference evidence="2" key="2">
    <citation type="submission" date="2020-12" db="EMBL/GenBank/DDBJ databases">
        <title>New Spironucleus salmonicida genome in near-complete chromosomes.</title>
        <authorList>
            <person name="Xu F."/>
            <person name="Kurt Z."/>
            <person name="Jimenez-Gonzalez A."/>
            <person name="Astvaldsson A."/>
            <person name="Andersson J.O."/>
            <person name="Svard S.G."/>
        </authorList>
    </citation>
    <scope>NUCLEOTIDE SEQUENCE</scope>
    <source>
        <strain evidence="2">ATCC 50377</strain>
    </source>
</reference>
<evidence type="ECO:0000313" key="3">
    <source>
        <dbReference type="Proteomes" id="UP000018208"/>
    </source>
</evidence>